<comment type="caution">
    <text evidence="3">The sequence shown here is derived from an EMBL/GenBank/DDBJ whole genome shotgun (WGS) entry which is preliminary data.</text>
</comment>
<evidence type="ECO:0000259" key="2">
    <source>
        <dbReference type="Pfam" id="PF10882"/>
    </source>
</evidence>
<proteinExistence type="predicted"/>
<keyword evidence="1" id="KW-1133">Transmembrane helix</keyword>
<sequence length="181" mass="21093">MTQRFPTGDTDRRSRRLTVMWCAVTVIVLLVVWLLWGEGGYMIAWAASLAGAILLLHIMSIPRYTLVSDTALEIHCVVEITRIAYADLRSIRRVGPDALHDKYVLLGGYGFFGYYGYYFDTRRWETVKLYCRERRNLVEITDITDQRYIVSCPEPDELIRTVRQAMHRRQEQLQTPDENNG</sequence>
<dbReference type="Proteomes" id="UP000824014">
    <property type="component" value="Unassembled WGS sequence"/>
</dbReference>
<reference evidence="3" key="2">
    <citation type="submission" date="2021-04" db="EMBL/GenBank/DDBJ databases">
        <authorList>
            <person name="Gilroy R."/>
        </authorList>
    </citation>
    <scope>NUCLEOTIDE SEQUENCE</scope>
    <source>
        <strain evidence="3">ChiHjej11B10-19426</strain>
    </source>
</reference>
<evidence type="ECO:0000313" key="3">
    <source>
        <dbReference type="EMBL" id="HIZ15403.1"/>
    </source>
</evidence>
<feature type="transmembrane region" description="Helical" evidence="1">
    <location>
        <begin position="17"/>
        <end position="36"/>
    </location>
</feature>
<protein>
    <recommendedName>
        <fullName evidence="2">Bacterial Pleckstrin homology domain-containing protein</fullName>
    </recommendedName>
</protein>
<feature type="domain" description="Bacterial Pleckstrin homology" evidence="2">
    <location>
        <begin position="66"/>
        <end position="164"/>
    </location>
</feature>
<gene>
    <name evidence="3" type="ORF">H9816_05790</name>
</gene>
<dbReference type="InterPro" id="IPR027783">
    <property type="entry name" value="Bacterial_PH-related"/>
</dbReference>
<organism evidence="3 4">
    <name type="scientific">Candidatus Tidjanibacter faecipullorum</name>
    <dbReference type="NCBI Taxonomy" id="2838766"/>
    <lineage>
        <taxon>Bacteria</taxon>
        <taxon>Pseudomonadati</taxon>
        <taxon>Bacteroidota</taxon>
        <taxon>Bacteroidia</taxon>
        <taxon>Bacteroidales</taxon>
        <taxon>Rikenellaceae</taxon>
        <taxon>Tidjanibacter</taxon>
    </lineage>
</organism>
<keyword evidence="1" id="KW-0812">Transmembrane</keyword>
<reference evidence="3" key="1">
    <citation type="journal article" date="2021" name="PeerJ">
        <title>Extensive microbial diversity within the chicken gut microbiome revealed by metagenomics and culture.</title>
        <authorList>
            <person name="Gilroy R."/>
            <person name="Ravi A."/>
            <person name="Getino M."/>
            <person name="Pursley I."/>
            <person name="Horton D.L."/>
            <person name="Alikhan N.F."/>
            <person name="Baker D."/>
            <person name="Gharbi K."/>
            <person name="Hall N."/>
            <person name="Watson M."/>
            <person name="Adriaenssens E.M."/>
            <person name="Foster-Nyarko E."/>
            <person name="Jarju S."/>
            <person name="Secka A."/>
            <person name="Antonio M."/>
            <person name="Oren A."/>
            <person name="Chaudhuri R.R."/>
            <person name="La Ragione R."/>
            <person name="Hildebrand F."/>
            <person name="Pallen M.J."/>
        </authorList>
    </citation>
    <scope>NUCLEOTIDE SEQUENCE</scope>
    <source>
        <strain evidence="3">ChiHjej11B10-19426</strain>
    </source>
</reference>
<dbReference type="AlphaFoldDB" id="A0A9D2ILE1"/>
<keyword evidence="1" id="KW-0472">Membrane</keyword>
<dbReference type="Pfam" id="PF10882">
    <property type="entry name" value="bPH_5"/>
    <property type="match status" value="1"/>
</dbReference>
<feature type="transmembrane region" description="Helical" evidence="1">
    <location>
        <begin position="42"/>
        <end position="59"/>
    </location>
</feature>
<name>A0A9D2ILE1_9BACT</name>
<evidence type="ECO:0000256" key="1">
    <source>
        <dbReference type="SAM" id="Phobius"/>
    </source>
</evidence>
<accession>A0A9D2ILE1</accession>
<evidence type="ECO:0000313" key="4">
    <source>
        <dbReference type="Proteomes" id="UP000824014"/>
    </source>
</evidence>
<dbReference type="EMBL" id="DXCC01000017">
    <property type="protein sequence ID" value="HIZ15403.1"/>
    <property type="molecule type" value="Genomic_DNA"/>
</dbReference>